<dbReference type="KEGG" id="ahe:Arch_0455"/>
<gene>
    <name evidence="1" type="ordered locus">Arch_0455</name>
</gene>
<proteinExistence type="predicted"/>
<dbReference type="OrthoDB" id="9794834at2"/>
<sequence>MTELLLAERITLARQLRTLSKTDFAKSIDVTLRTATNYERSGAPLNKLTMIASTLNFPEKFFLGELLPELDRHSVEFRSYRGTPAKERKASLAHAKLGIGLMTWIKSKFSLPSLGIPSFNGFATEFLFPRVAQYEYCVKNPDLKQIMTYKGAFGLSAFATVHALHRSGLLTDWAYRKMCVELSRQGLKSAEPESRMS</sequence>
<dbReference type="SUPFAM" id="SSF47413">
    <property type="entry name" value="lambda repressor-like DNA-binding domains"/>
    <property type="match status" value="1"/>
</dbReference>
<dbReference type="GO" id="GO:0003677">
    <property type="term" value="F:DNA binding"/>
    <property type="evidence" value="ECO:0007669"/>
    <property type="project" value="InterPro"/>
</dbReference>
<dbReference type="RefSeq" id="WP_013169705.1">
    <property type="nucleotide sequence ID" value="NC_014218.1"/>
</dbReference>
<dbReference type="HOGENOM" id="CLU_1381622_0_0_11"/>
<dbReference type="EMBL" id="CP002045">
    <property type="protein sequence ID" value="ADH92207.1"/>
    <property type="molecule type" value="Genomic_DNA"/>
</dbReference>
<dbReference type="Proteomes" id="UP000000376">
    <property type="component" value="Chromosome"/>
</dbReference>
<evidence type="ECO:0000313" key="1">
    <source>
        <dbReference type="EMBL" id="ADH92207.1"/>
    </source>
</evidence>
<dbReference type="InterPro" id="IPR052345">
    <property type="entry name" value="Rad_response_metalloprotease"/>
</dbReference>
<dbReference type="eggNOG" id="COG1396">
    <property type="taxonomic scope" value="Bacteria"/>
</dbReference>
<evidence type="ECO:0000313" key="2">
    <source>
        <dbReference type="Proteomes" id="UP000000376"/>
    </source>
</evidence>
<name>D7BMQ8_ARCHD</name>
<dbReference type="InterPro" id="IPR010982">
    <property type="entry name" value="Lambda_DNA-bd_dom_sf"/>
</dbReference>
<reference evidence="1 2" key="1">
    <citation type="journal article" date="2010" name="Stand. Genomic Sci.">
        <title>Complete genome sequence of Arcanobacterium haemolyticum type strain (11018).</title>
        <authorList>
            <person name="Yasawong M."/>
            <person name="Teshima H."/>
            <person name="Lapidus A."/>
            <person name="Nolan M."/>
            <person name="Lucas S."/>
            <person name="Glavina Del Rio T."/>
            <person name="Tice H."/>
            <person name="Cheng J."/>
            <person name="Bruce D."/>
            <person name="Detter C."/>
            <person name="Tapia R."/>
            <person name="Han C."/>
            <person name="Goodwin L."/>
            <person name="Pitluck S."/>
            <person name="Liolios K."/>
            <person name="Ivanova N."/>
            <person name="Mavromatis K."/>
            <person name="Mikhailova N."/>
            <person name="Pati A."/>
            <person name="Chen A."/>
            <person name="Palaniappan K."/>
            <person name="Land M."/>
            <person name="Hauser L."/>
            <person name="Chang Y."/>
            <person name="Jeffries C."/>
            <person name="Rohde M."/>
            <person name="Sikorski J."/>
            <person name="Pukall R."/>
            <person name="Goker M."/>
            <person name="Woyke T."/>
            <person name="Bristow J."/>
            <person name="Eisen J."/>
            <person name="Markowitz V."/>
            <person name="Hugenholtz P."/>
            <person name="Kyrpides N."/>
            <person name="Klenk H."/>
        </authorList>
    </citation>
    <scope>NUCLEOTIDE SEQUENCE [LARGE SCALE GENOMIC DNA]</scope>
    <source>
        <strain evidence="2">ATCC 9345 / DSM 20595 / CCUG 17215 / LMG 16163 / NBRC 15585 / NCTC 8452 / 11018</strain>
    </source>
</reference>
<dbReference type="PANTHER" id="PTHR43236">
    <property type="entry name" value="ANTITOXIN HIGA1"/>
    <property type="match status" value="1"/>
</dbReference>
<accession>D7BMQ8</accession>
<organism evidence="1 2">
    <name type="scientific">Arcanobacterium haemolyticum (strain ATCC 9345 / DSM 20595 / CCM 5947 / CCUG 17215 / LMG 16163 / NBRC 15585 / NCTC 8452 / 11018)</name>
    <dbReference type="NCBI Taxonomy" id="644284"/>
    <lineage>
        <taxon>Bacteria</taxon>
        <taxon>Bacillati</taxon>
        <taxon>Actinomycetota</taxon>
        <taxon>Actinomycetes</taxon>
        <taxon>Actinomycetales</taxon>
        <taxon>Actinomycetaceae</taxon>
        <taxon>Arcanobacterium</taxon>
    </lineage>
</organism>
<protein>
    <submittedName>
        <fullName evidence="1">Transcription regulator</fullName>
    </submittedName>
</protein>
<dbReference type="PANTHER" id="PTHR43236:SF2">
    <property type="entry name" value="BLL0069 PROTEIN"/>
    <property type="match status" value="1"/>
</dbReference>
<dbReference type="STRING" id="644284.Arch_0455"/>
<dbReference type="AlphaFoldDB" id="D7BMQ8"/>
<keyword evidence="2" id="KW-1185">Reference proteome</keyword>